<feature type="domain" description="Outer membrane protein beta-barrel" evidence="3">
    <location>
        <begin position="10"/>
        <end position="259"/>
    </location>
</feature>
<evidence type="ECO:0000256" key="2">
    <source>
        <dbReference type="SAM" id="SignalP"/>
    </source>
</evidence>
<accession>A0A3S9BAP9</accession>
<dbReference type="KEGG" id="abaw:D5400_19215"/>
<dbReference type="OrthoDB" id="5643626at2"/>
<evidence type="ECO:0000313" key="4">
    <source>
        <dbReference type="EMBL" id="AZN73941.1"/>
    </source>
</evidence>
<name>A0A3S9BAP9_9HYPH</name>
<feature type="signal peptide" evidence="2">
    <location>
        <begin position="1"/>
        <end position="23"/>
    </location>
</feature>
<dbReference type="AlphaFoldDB" id="A0A3S9BAP9"/>
<keyword evidence="1 2" id="KW-0732">Signal</keyword>
<keyword evidence="5" id="KW-1185">Reference proteome</keyword>
<evidence type="ECO:0000256" key="1">
    <source>
        <dbReference type="ARBA" id="ARBA00022729"/>
    </source>
</evidence>
<dbReference type="InterPro" id="IPR011250">
    <property type="entry name" value="OMP/PagP_B-barrel"/>
</dbReference>
<reference evidence="4 5" key="1">
    <citation type="submission" date="2018-09" db="EMBL/GenBank/DDBJ databases">
        <title>Marinorhizobium profundi gen. nov., sp. nov., isolated from a deep-sea sediment sample from the New Britain Trench and proposal of Marinorhizobiaceae fam. nov. in the order Rhizobiales of the class Alphaproteobacteria.</title>
        <authorList>
            <person name="Cao J."/>
        </authorList>
    </citation>
    <scope>NUCLEOTIDE SEQUENCE [LARGE SCALE GENOMIC DNA]</scope>
    <source>
        <strain evidence="4 5">WS11</strain>
    </source>
</reference>
<proteinExistence type="predicted"/>
<evidence type="ECO:0000313" key="5">
    <source>
        <dbReference type="Proteomes" id="UP000268192"/>
    </source>
</evidence>
<sequence length="260" mass="28024">MLRWATATAVVTLFAGVSLPAQAADIYVPPVYEPAPKIELGGFYLKGYLGMSNQRVGSLYNVLFDTTADLVIRDKNFEAGVLGGGGVGYAVNNWLRLDATAEYRGEAGFHGLDTFTDAGGNARFNNYTAKKSEWLFLANLYADLGNFNGIVPYVGAGIGASRNSIHSFRDAGIDPATGSPTLAYADADSKWDLAWALHAGVGYEVTDQLTVDFGYSYVHLGDGQSGDITTFDGTNNIVNPMEFRDISSHDFKVGVRYAFH</sequence>
<dbReference type="InterPro" id="IPR027385">
    <property type="entry name" value="Beta-barrel_OMP"/>
</dbReference>
<dbReference type="Pfam" id="PF13505">
    <property type="entry name" value="OMP_b-brl"/>
    <property type="match status" value="1"/>
</dbReference>
<evidence type="ECO:0000259" key="3">
    <source>
        <dbReference type="Pfam" id="PF13505"/>
    </source>
</evidence>
<dbReference type="Gene3D" id="2.40.160.20">
    <property type="match status" value="1"/>
</dbReference>
<feature type="chain" id="PRO_5019532442" evidence="2">
    <location>
        <begin position="24"/>
        <end position="260"/>
    </location>
</feature>
<protein>
    <submittedName>
        <fullName evidence="4">Porin family protein</fullName>
    </submittedName>
</protein>
<dbReference type="EMBL" id="CP032509">
    <property type="protein sequence ID" value="AZN73941.1"/>
    <property type="molecule type" value="Genomic_DNA"/>
</dbReference>
<dbReference type="SUPFAM" id="SSF56925">
    <property type="entry name" value="OMPA-like"/>
    <property type="match status" value="1"/>
</dbReference>
<gene>
    <name evidence="4" type="ORF">D5400_19215</name>
</gene>
<dbReference type="Proteomes" id="UP000268192">
    <property type="component" value="Chromosome"/>
</dbReference>
<dbReference type="RefSeq" id="WP_126011742.1">
    <property type="nucleotide sequence ID" value="NZ_CP032509.1"/>
</dbReference>
<organism evidence="4 5">
    <name type="scientific">Georhizobium profundi</name>
    <dbReference type="NCBI Taxonomy" id="2341112"/>
    <lineage>
        <taxon>Bacteria</taxon>
        <taxon>Pseudomonadati</taxon>
        <taxon>Pseudomonadota</taxon>
        <taxon>Alphaproteobacteria</taxon>
        <taxon>Hyphomicrobiales</taxon>
        <taxon>Rhizobiaceae</taxon>
        <taxon>Georhizobium</taxon>
    </lineage>
</organism>